<dbReference type="Proteomes" id="UP000306102">
    <property type="component" value="Unassembled WGS sequence"/>
</dbReference>
<gene>
    <name evidence="3" type="ORF">TEA_029645</name>
</gene>
<keyword evidence="2" id="KW-0812">Transmembrane</keyword>
<protein>
    <submittedName>
        <fullName evidence="3">Uncharacterized protein</fullName>
    </submittedName>
</protein>
<name>A0A4S4EHL2_CAMSN</name>
<proteinExistence type="predicted"/>
<evidence type="ECO:0000256" key="1">
    <source>
        <dbReference type="SAM" id="MobiDB-lite"/>
    </source>
</evidence>
<feature type="compositionally biased region" description="Basic and acidic residues" evidence="1">
    <location>
        <begin position="107"/>
        <end position="116"/>
    </location>
</feature>
<feature type="region of interest" description="Disordered" evidence="1">
    <location>
        <begin position="70"/>
        <end position="123"/>
    </location>
</feature>
<accession>A0A4S4EHL2</accession>
<keyword evidence="4" id="KW-1185">Reference proteome</keyword>
<feature type="transmembrane region" description="Helical" evidence="2">
    <location>
        <begin position="17"/>
        <end position="43"/>
    </location>
</feature>
<dbReference type="EMBL" id="SDRB02004683">
    <property type="protein sequence ID" value="THG15504.1"/>
    <property type="molecule type" value="Genomic_DNA"/>
</dbReference>
<evidence type="ECO:0000313" key="3">
    <source>
        <dbReference type="EMBL" id="THG15504.1"/>
    </source>
</evidence>
<keyword evidence="2" id="KW-0472">Membrane</keyword>
<evidence type="ECO:0000256" key="2">
    <source>
        <dbReference type="SAM" id="Phobius"/>
    </source>
</evidence>
<feature type="compositionally biased region" description="Basic and acidic residues" evidence="1">
    <location>
        <begin position="86"/>
        <end position="97"/>
    </location>
</feature>
<reference evidence="3 4" key="1">
    <citation type="journal article" date="2018" name="Proc. Natl. Acad. Sci. U.S.A.">
        <title>Draft genome sequence of Camellia sinensis var. sinensis provides insights into the evolution of the tea genome and tea quality.</title>
        <authorList>
            <person name="Wei C."/>
            <person name="Yang H."/>
            <person name="Wang S."/>
            <person name="Zhao J."/>
            <person name="Liu C."/>
            <person name="Gao L."/>
            <person name="Xia E."/>
            <person name="Lu Y."/>
            <person name="Tai Y."/>
            <person name="She G."/>
            <person name="Sun J."/>
            <person name="Cao H."/>
            <person name="Tong W."/>
            <person name="Gao Q."/>
            <person name="Li Y."/>
            <person name="Deng W."/>
            <person name="Jiang X."/>
            <person name="Wang W."/>
            <person name="Chen Q."/>
            <person name="Zhang S."/>
            <person name="Li H."/>
            <person name="Wu J."/>
            <person name="Wang P."/>
            <person name="Li P."/>
            <person name="Shi C."/>
            <person name="Zheng F."/>
            <person name="Jian J."/>
            <person name="Huang B."/>
            <person name="Shan D."/>
            <person name="Shi M."/>
            <person name="Fang C."/>
            <person name="Yue Y."/>
            <person name="Li F."/>
            <person name="Li D."/>
            <person name="Wei S."/>
            <person name="Han B."/>
            <person name="Jiang C."/>
            <person name="Yin Y."/>
            <person name="Xia T."/>
            <person name="Zhang Z."/>
            <person name="Bennetzen J.L."/>
            <person name="Zhao S."/>
            <person name="Wan X."/>
        </authorList>
    </citation>
    <scope>NUCLEOTIDE SEQUENCE [LARGE SCALE GENOMIC DNA]</scope>
    <source>
        <strain evidence="4">cv. Shuchazao</strain>
        <tissue evidence="3">Leaf</tissue>
    </source>
</reference>
<organism evidence="3 4">
    <name type="scientific">Camellia sinensis var. sinensis</name>
    <name type="common">China tea</name>
    <dbReference type="NCBI Taxonomy" id="542762"/>
    <lineage>
        <taxon>Eukaryota</taxon>
        <taxon>Viridiplantae</taxon>
        <taxon>Streptophyta</taxon>
        <taxon>Embryophyta</taxon>
        <taxon>Tracheophyta</taxon>
        <taxon>Spermatophyta</taxon>
        <taxon>Magnoliopsida</taxon>
        <taxon>eudicotyledons</taxon>
        <taxon>Gunneridae</taxon>
        <taxon>Pentapetalae</taxon>
        <taxon>asterids</taxon>
        <taxon>Ericales</taxon>
        <taxon>Theaceae</taxon>
        <taxon>Camellia</taxon>
    </lineage>
</organism>
<dbReference type="AlphaFoldDB" id="A0A4S4EHL2"/>
<evidence type="ECO:0000313" key="4">
    <source>
        <dbReference type="Proteomes" id="UP000306102"/>
    </source>
</evidence>
<sequence length="293" mass="32895">MFDFGDELIIGSQRIPWLIWIQLLVMLLLIIFLYYFTIIALGLDPSPTSAAAPLSSALLVSNNGSFTLRPPPSAAAASSSRLHNSKVGESHGIKGDTETSTSRRRVRREEIQEKEGSSSVKDTTHAPVLEHYYHPCHYLGMMILMPLPDEHEIEDWVLDDRWAKPTKHQILRHFPPSAQVCPASCKKKDNGEESCRSGRRYVLTPCMTTATLKKEEDVKKESTNKEAIVVVSAQKSCCGTVVESSPMAEVKDDVIVKEEEPVKANLDLYYLRWGKYIYMCVCVCVCVDMDLDL</sequence>
<keyword evidence="2" id="KW-1133">Transmembrane helix</keyword>
<comment type="caution">
    <text evidence="3">The sequence shown here is derived from an EMBL/GenBank/DDBJ whole genome shotgun (WGS) entry which is preliminary data.</text>
</comment>